<organism evidence="2 3">
    <name type="scientific">Zizania palustris</name>
    <name type="common">Northern wild rice</name>
    <dbReference type="NCBI Taxonomy" id="103762"/>
    <lineage>
        <taxon>Eukaryota</taxon>
        <taxon>Viridiplantae</taxon>
        <taxon>Streptophyta</taxon>
        <taxon>Embryophyta</taxon>
        <taxon>Tracheophyta</taxon>
        <taxon>Spermatophyta</taxon>
        <taxon>Magnoliopsida</taxon>
        <taxon>Liliopsida</taxon>
        <taxon>Poales</taxon>
        <taxon>Poaceae</taxon>
        <taxon>BOP clade</taxon>
        <taxon>Oryzoideae</taxon>
        <taxon>Oryzeae</taxon>
        <taxon>Zizaniinae</taxon>
        <taxon>Zizania</taxon>
    </lineage>
</organism>
<dbReference type="EMBL" id="JAAALK010000298">
    <property type="protein sequence ID" value="KAG8044843.1"/>
    <property type="molecule type" value="Genomic_DNA"/>
</dbReference>
<feature type="compositionally biased region" description="Polar residues" evidence="1">
    <location>
        <begin position="76"/>
        <end position="88"/>
    </location>
</feature>
<reference evidence="2" key="1">
    <citation type="journal article" date="2021" name="bioRxiv">
        <title>Whole Genome Assembly and Annotation of Northern Wild Rice, Zizania palustris L., Supports a Whole Genome Duplication in the Zizania Genus.</title>
        <authorList>
            <person name="Haas M."/>
            <person name="Kono T."/>
            <person name="Macchietto M."/>
            <person name="Millas R."/>
            <person name="McGilp L."/>
            <person name="Shao M."/>
            <person name="Duquette J."/>
            <person name="Hirsch C.N."/>
            <person name="Kimball J."/>
        </authorList>
    </citation>
    <scope>NUCLEOTIDE SEQUENCE</scope>
    <source>
        <tissue evidence="2">Fresh leaf tissue</tissue>
    </source>
</reference>
<name>A0A8J5REY5_ZIZPA</name>
<reference evidence="2" key="2">
    <citation type="submission" date="2021-02" db="EMBL/GenBank/DDBJ databases">
        <authorList>
            <person name="Kimball J.A."/>
            <person name="Haas M.W."/>
            <person name="Macchietto M."/>
            <person name="Kono T."/>
            <person name="Duquette J."/>
            <person name="Shao M."/>
        </authorList>
    </citation>
    <scope>NUCLEOTIDE SEQUENCE</scope>
    <source>
        <tissue evidence="2">Fresh leaf tissue</tissue>
    </source>
</reference>
<gene>
    <name evidence="2" type="ORF">GUJ93_ZPchr0765g33698</name>
</gene>
<dbReference type="AlphaFoldDB" id="A0A8J5REY5"/>
<keyword evidence="3" id="KW-1185">Reference proteome</keyword>
<dbReference type="Proteomes" id="UP000729402">
    <property type="component" value="Unassembled WGS sequence"/>
</dbReference>
<evidence type="ECO:0000313" key="3">
    <source>
        <dbReference type="Proteomes" id="UP000729402"/>
    </source>
</evidence>
<sequence>MGNGAGTVEGDEHDSWTGREALHAPTLGAGRGRRELNTPSYGVRSRQGGGRRRCGCEAHARVSWGMGELRGRGSKQWASSVGRGSSHGQAVREGSIRVLGRGRTHRPPSRRLRTALWFLRDRERTHHGLLGFQERAQRFKRRHNGPNHSNKETRD</sequence>
<proteinExistence type="predicted"/>
<feature type="region of interest" description="Disordered" evidence="1">
    <location>
        <begin position="23"/>
        <end position="52"/>
    </location>
</feature>
<evidence type="ECO:0000256" key="1">
    <source>
        <dbReference type="SAM" id="MobiDB-lite"/>
    </source>
</evidence>
<comment type="caution">
    <text evidence="2">The sequence shown here is derived from an EMBL/GenBank/DDBJ whole genome shotgun (WGS) entry which is preliminary data.</text>
</comment>
<evidence type="ECO:0000313" key="2">
    <source>
        <dbReference type="EMBL" id="KAG8044843.1"/>
    </source>
</evidence>
<protein>
    <submittedName>
        <fullName evidence="2">Uncharacterized protein</fullName>
    </submittedName>
</protein>
<feature type="region of interest" description="Disordered" evidence="1">
    <location>
        <begin position="132"/>
        <end position="155"/>
    </location>
</feature>
<feature type="region of interest" description="Disordered" evidence="1">
    <location>
        <begin position="75"/>
        <end position="94"/>
    </location>
</feature>
<accession>A0A8J5REY5</accession>